<dbReference type="GO" id="GO:0010274">
    <property type="term" value="P:hydrotropism"/>
    <property type="evidence" value="ECO:0007669"/>
    <property type="project" value="InterPro"/>
</dbReference>
<gene>
    <name evidence="2" type="ORF">B296_00022570</name>
</gene>
<organism evidence="2 3">
    <name type="scientific">Ensete ventricosum</name>
    <name type="common">Abyssinian banana</name>
    <name type="synonym">Musa ensete</name>
    <dbReference type="NCBI Taxonomy" id="4639"/>
    <lineage>
        <taxon>Eukaryota</taxon>
        <taxon>Viridiplantae</taxon>
        <taxon>Streptophyta</taxon>
        <taxon>Embryophyta</taxon>
        <taxon>Tracheophyta</taxon>
        <taxon>Spermatophyta</taxon>
        <taxon>Magnoliopsida</taxon>
        <taxon>Liliopsida</taxon>
        <taxon>Zingiberales</taxon>
        <taxon>Musaceae</taxon>
        <taxon>Ensete</taxon>
    </lineage>
</organism>
<evidence type="ECO:0000313" key="2">
    <source>
        <dbReference type="EMBL" id="RRT81119.1"/>
    </source>
</evidence>
<dbReference type="InterPro" id="IPR006460">
    <property type="entry name" value="MIZ1-like_pln"/>
</dbReference>
<dbReference type="NCBIfam" id="TIGR01570">
    <property type="entry name" value="A_thal_3588"/>
    <property type="match status" value="1"/>
</dbReference>
<reference evidence="2 3" key="1">
    <citation type="journal article" date="2014" name="Agronomy (Basel)">
        <title>A Draft Genome Sequence for Ensete ventricosum, the Drought-Tolerant Tree Against Hunger.</title>
        <authorList>
            <person name="Harrison J."/>
            <person name="Moore K.A."/>
            <person name="Paszkiewicz K."/>
            <person name="Jones T."/>
            <person name="Grant M."/>
            <person name="Ambacheew D."/>
            <person name="Muzemil S."/>
            <person name="Studholme D.J."/>
        </authorList>
    </citation>
    <scope>NUCLEOTIDE SEQUENCE [LARGE SCALE GENOMIC DNA]</scope>
</reference>
<proteinExistence type="predicted"/>
<name>A0A427AXX9_ENSVE</name>
<dbReference type="Proteomes" id="UP000287651">
    <property type="component" value="Unassembled WGS sequence"/>
</dbReference>
<comment type="caution">
    <text evidence="2">The sequence shown here is derived from an EMBL/GenBank/DDBJ whole genome shotgun (WGS) entry which is preliminary data.</text>
</comment>
<dbReference type="Pfam" id="PF04759">
    <property type="entry name" value="DUF617"/>
    <property type="match status" value="1"/>
</dbReference>
<accession>A0A427AXX9</accession>
<dbReference type="PANTHER" id="PTHR31276:SF15">
    <property type="entry name" value="PROTEIN MIZU-KUSSEI 1"/>
    <property type="match status" value="1"/>
</dbReference>
<feature type="region of interest" description="Disordered" evidence="1">
    <location>
        <begin position="54"/>
        <end position="75"/>
    </location>
</feature>
<dbReference type="PANTHER" id="PTHR31276">
    <property type="match status" value="1"/>
</dbReference>
<dbReference type="AlphaFoldDB" id="A0A427AXX9"/>
<evidence type="ECO:0000256" key="1">
    <source>
        <dbReference type="SAM" id="MobiDB-lite"/>
    </source>
</evidence>
<evidence type="ECO:0008006" key="4">
    <source>
        <dbReference type="Google" id="ProtNLM"/>
    </source>
</evidence>
<sequence length="267" mass="29606">MRTLIDLGSRRDSLYIIDTATAVDCTKDVRFRRSFRSLIECVVPCCGFQLPSKTSDVPDSDSTGGGATPPTPTVTGTFYGHRRGRVRFCLHDSSRTSPILLLEFTIPTACLAREMRHGLLRVALECDRNRARCSSLFGVPVWSVYCNGRKVGFAIRRRMSEGDAAILKLMRAISVGTGVLPGASKMGEGDVLYLRASFDRVIGSINSESSKSTEVARTFSVVRTRRRSKHAWDNAVSKTRRMDCLAAGVWISAWCRTTNQSLWVDEI</sequence>
<evidence type="ECO:0000313" key="3">
    <source>
        <dbReference type="Proteomes" id="UP000287651"/>
    </source>
</evidence>
<protein>
    <recommendedName>
        <fullName evidence="4">Protein MIZU-KUSSEI 1</fullName>
    </recommendedName>
</protein>
<dbReference type="EMBL" id="AMZH03000987">
    <property type="protein sequence ID" value="RRT81119.1"/>
    <property type="molecule type" value="Genomic_DNA"/>
</dbReference>